<evidence type="ECO:0000256" key="6">
    <source>
        <dbReference type="ARBA" id="ARBA00023110"/>
    </source>
</evidence>
<dbReference type="InterPro" id="IPR037041">
    <property type="entry name" value="Trigger_fac_C_sf"/>
</dbReference>
<keyword evidence="8 11" id="KW-0413">Isomerase</keyword>
<evidence type="ECO:0000256" key="11">
    <source>
        <dbReference type="HAMAP-Rule" id="MF_00303"/>
    </source>
</evidence>
<dbReference type="SUPFAM" id="SSF102735">
    <property type="entry name" value="Trigger factor ribosome-binding domain"/>
    <property type="match status" value="1"/>
</dbReference>
<organism evidence="15 16">
    <name type="scientific">Ilyobacter polytropus (strain ATCC 51220 / DSM 2926 / LMG 16218 / CuHBu1)</name>
    <dbReference type="NCBI Taxonomy" id="572544"/>
    <lineage>
        <taxon>Bacteria</taxon>
        <taxon>Fusobacteriati</taxon>
        <taxon>Fusobacteriota</taxon>
        <taxon>Fusobacteriia</taxon>
        <taxon>Fusobacteriales</taxon>
        <taxon>Fusobacteriaceae</taxon>
        <taxon>Ilyobacter</taxon>
    </lineage>
</organism>
<comment type="function">
    <text evidence="11">Involved in protein export. Acts as a chaperone by maintaining the newly synthesized protein in an open conformation. Functions as a peptidyl-prolyl cis-trans isomerase.</text>
</comment>
<dbReference type="InterPro" id="IPR008881">
    <property type="entry name" value="Trigger_fac_ribosome-bd_bac"/>
</dbReference>
<gene>
    <name evidence="11" type="primary">tig</name>
    <name evidence="15" type="ordered locus">Ilyop_0574</name>
</gene>
<reference evidence="15 16" key="1">
    <citation type="journal article" date="2010" name="Stand. Genomic Sci.">
        <title>Complete genome sequence of Ilyobacter polytropus type strain (CuHbu1).</title>
        <authorList>
            <person name="Sikorski J."/>
            <person name="Chertkov O."/>
            <person name="Lapidus A."/>
            <person name="Nolan M."/>
            <person name="Lucas S."/>
            <person name="Del Rio T.G."/>
            <person name="Tice H."/>
            <person name="Cheng J.F."/>
            <person name="Tapia R."/>
            <person name="Han C."/>
            <person name="Goodwin L."/>
            <person name="Pitluck S."/>
            <person name="Liolios K."/>
            <person name="Ivanova N."/>
            <person name="Mavromatis K."/>
            <person name="Mikhailova N."/>
            <person name="Pati A."/>
            <person name="Chen A."/>
            <person name="Palaniappan K."/>
            <person name="Land M."/>
            <person name="Hauser L."/>
            <person name="Chang Y.J."/>
            <person name="Jeffries C.D."/>
            <person name="Brambilla E."/>
            <person name="Yasawong M."/>
            <person name="Rohde M."/>
            <person name="Pukall R."/>
            <person name="Spring S."/>
            <person name="Goker M."/>
            <person name="Woyke T."/>
            <person name="Bristow J."/>
            <person name="Eisen J.A."/>
            <person name="Markowitz V."/>
            <person name="Hugenholtz P."/>
            <person name="Kyrpides N.C."/>
            <person name="Klenk H.P."/>
        </authorList>
    </citation>
    <scope>NUCLEOTIDE SEQUENCE [LARGE SCALE GENOMIC DNA]</scope>
    <source>
        <strain evidence="16">ATCC 51220 / DSM 2926 / LMG 16218 / CuHBu1</strain>
    </source>
</reference>
<evidence type="ECO:0000256" key="7">
    <source>
        <dbReference type="ARBA" id="ARBA00023186"/>
    </source>
</evidence>
<dbReference type="InterPro" id="IPR046357">
    <property type="entry name" value="PPIase_dom_sf"/>
</dbReference>
<name>E3H6E9_ILYPC</name>
<dbReference type="GO" id="GO:0003755">
    <property type="term" value="F:peptidyl-prolyl cis-trans isomerase activity"/>
    <property type="evidence" value="ECO:0007669"/>
    <property type="project" value="UniProtKB-UniRule"/>
</dbReference>
<dbReference type="Gene3D" id="3.10.50.40">
    <property type="match status" value="1"/>
</dbReference>
<dbReference type="GO" id="GO:0005737">
    <property type="term" value="C:cytoplasm"/>
    <property type="evidence" value="ECO:0007669"/>
    <property type="project" value="UniProtKB-SubCell"/>
</dbReference>
<dbReference type="PANTHER" id="PTHR30560">
    <property type="entry name" value="TRIGGER FACTOR CHAPERONE AND PEPTIDYL-PROLYL CIS/TRANS ISOMERASE"/>
    <property type="match status" value="1"/>
</dbReference>
<dbReference type="KEGG" id="ipo:Ilyop_0574"/>
<dbReference type="GO" id="GO:0044183">
    <property type="term" value="F:protein folding chaperone"/>
    <property type="evidence" value="ECO:0007669"/>
    <property type="project" value="TreeGrafter"/>
</dbReference>
<dbReference type="SUPFAM" id="SSF109998">
    <property type="entry name" value="Triger factor/SurA peptide-binding domain-like"/>
    <property type="match status" value="1"/>
</dbReference>
<evidence type="ECO:0000256" key="2">
    <source>
        <dbReference type="ARBA" id="ARBA00005464"/>
    </source>
</evidence>
<dbReference type="InterPro" id="IPR027304">
    <property type="entry name" value="Trigger_fact/SurA_dom_sf"/>
</dbReference>
<sequence length="429" mass="48169">MNYEIKKLENSTVEISLVLEGAEVKGYKDEVIKNLAGKADVPGFRKGKAPSSAIESKFKEVIQEEVTEKVLQAHYETVLKETGLKPVNFVNSANVELEDEKYVGKFLVDVYPEFEVANYKGLEAEKETFEMNDEVLNSEIELMIEKESKLADAPEGYKAQIDDTLDLAFEGFIDGEAFEGGKADSHMLKLGSKMFIGDFEEQLVGYEAGQEGEVNVSFPENYHAPNLAGKPALFKVKVNAVKVMEKPELNDEFAKAQGFESVEDLKAKKAVEIKEREEARTVNEYRGKLLQQVVDNTEMALPNSMIEREIKGRITEMEQQLSTQGIGLDMYLKMSGVTMEKMNEQLRPMAAQKVKLDVILDAIATAEDITVSDEELADKMEEVAKMYGMDTEKLNEELTKAGNLNTFKENVKIDTRIQKTMDFIVNNAK</sequence>
<evidence type="ECO:0000256" key="3">
    <source>
        <dbReference type="ARBA" id="ARBA00013194"/>
    </source>
</evidence>
<evidence type="ECO:0000256" key="1">
    <source>
        <dbReference type="ARBA" id="ARBA00000971"/>
    </source>
</evidence>
<evidence type="ECO:0000256" key="8">
    <source>
        <dbReference type="ARBA" id="ARBA00023235"/>
    </source>
</evidence>
<dbReference type="SUPFAM" id="SSF54534">
    <property type="entry name" value="FKBP-like"/>
    <property type="match status" value="1"/>
</dbReference>
<evidence type="ECO:0000313" key="15">
    <source>
        <dbReference type="EMBL" id="ADO82362.1"/>
    </source>
</evidence>
<dbReference type="GO" id="GO:0043022">
    <property type="term" value="F:ribosome binding"/>
    <property type="evidence" value="ECO:0007669"/>
    <property type="project" value="TreeGrafter"/>
</dbReference>
<dbReference type="FunFam" id="3.10.50.40:FF:000001">
    <property type="entry name" value="Trigger factor"/>
    <property type="match status" value="1"/>
</dbReference>
<evidence type="ECO:0000313" key="16">
    <source>
        <dbReference type="Proteomes" id="UP000006875"/>
    </source>
</evidence>
<keyword evidence="11" id="KW-0963">Cytoplasm</keyword>
<evidence type="ECO:0000256" key="4">
    <source>
        <dbReference type="ARBA" id="ARBA00016902"/>
    </source>
</evidence>
<evidence type="ECO:0000256" key="9">
    <source>
        <dbReference type="ARBA" id="ARBA00023306"/>
    </source>
</evidence>
<evidence type="ECO:0000256" key="10">
    <source>
        <dbReference type="ARBA" id="ARBA00029986"/>
    </source>
</evidence>
<comment type="similarity">
    <text evidence="2 11 13">Belongs to the FKBP-type PPIase family. Tig subfamily.</text>
</comment>
<dbReference type="InterPro" id="IPR005215">
    <property type="entry name" value="Trig_fac"/>
</dbReference>
<dbReference type="Pfam" id="PF05698">
    <property type="entry name" value="Trigger_C"/>
    <property type="match status" value="1"/>
</dbReference>
<comment type="domain">
    <text evidence="11">Consists of 3 domains; the N-terminus binds the ribosome, the middle domain has PPIase activity, while the C-terminus has intrinsic chaperone activity on its own.</text>
</comment>
<dbReference type="PROSITE" id="PS50059">
    <property type="entry name" value="FKBP_PPIASE"/>
    <property type="match status" value="1"/>
</dbReference>
<dbReference type="InterPro" id="IPR008880">
    <property type="entry name" value="Trigger_fac_C"/>
</dbReference>
<evidence type="ECO:0000259" key="14">
    <source>
        <dbReference type="PROSITE" id="PS50059"/>
    </source>
</evidence>
<comment type="catalytic activity">
    <reaction evidence="1 11 12">
        <text>[protein]-peptidylproline (omega=180) = [protein]-peptidylproline (omega=0)</text>
        <dbReference type="Rhea" id="RHEA:16237"/>
        <dbReference type="Rhea" id="RHEA-COMP:10747"/>
        <dbReference type="Rhea" id="RHEA-COMP:10748"/>
        <dbReference type="ChEBI" id="CHEBI:83833"/>
        <dbReference type="ChEBI" id="CHEBI:83834"/>
        <dbReference type="EC" id="5.2.1.8"/>
    </reaction>
</comment>
<keyword evidence="7 11" id="KW-0143">Chaperone</keyword>
<keyword evidence="5 11" id="KW-0132">Cell division</keyword>
<proteinExistence type="inferred from homology"/>
<dbReference type="Pfam" id="PF05697">
    <property type="entry name" value="Trigger_N"/>
    <property type="match status" value="1"/>
</dbReference>
<keyword evidence="9 11" id="KW-0131">Cell cycle</keyword>
<dbReference type="Proteomes" id="UP000006875">
    <property type="component" value="Chromosome"/>
</dbReference>
<dbReference type="AlphaFoldDB" id="E3H6E9"/>
<dbReference type="GO" id="GO:0051083">
    <property type="term" value="P:'de novo' cotranslational protein folding"/>
    <property type="evidence" value="ECO:0007669"/>
    <property type="project" value="TreeGrafter"/>
</dbReference>
<protein>
    <recommendedName>
        <fullName evidence="4 11">Trigger factor</fullName>
        <shortName evidence="11">TF</shortName>
        <ecNumber evidence="3 11">5.2.1.8</ecNumber>
    </recommendedName>
    <alternativeName>
        <fullName evidence="10 11">PPIase</fullName>
    </alternativeName>
</protein>
<dbReference type="HOGENOM" id="CLU_033058_3_2_0"/>
<dbReference type="Gene3D" id="1.10.3120.10">
    <property type="entry name" value="Trigger factor, C-terminal domain"/>
    <property type="match status" value="1"/>
</dbReference>
<dbReference type="InterPro" id="IPR001179">
    <property type="entry name" value="PPIase_FKBP_dom"/>
</dbReference>
<dbReference type="Pfam" id="PF00254">
    <property type="entry name" value="FKBP_C"/>
    <property type="match status" value="1"/>
</dbReference>
<dbReference type="GO" id="GO:0015031">
    <property type="term" value="P:protein transport"/>
    <property type="evidence" value="ECO:0007669"/>
    <property type="project" value="UniProtKB-UniRule"/>
</dbReference>
<evidence type="ECO:0000256" key="12">
    <source>
        <dbReference type="PROSITE-ProRule" id="PRU00277"/>
    </source>
</evidence>
<dbReference type="GO" id="GO:0043335">
    <property type="term" value="P:protein unfolding"/>
    <property type="evidence" value="ECO:0007669"/>
    <property type="project" value="TreeGrafter"/>
</dbReference>
<dbReference type="STRING" id="572544.Ilyop_0574"/>
<dbReference type="RefSeq" id="WP_013387032.1">
    <property type="nucleotide sequence ID" value="NC_014632.1"/>
</dbReference>
<evidence type="ECO:0000256" key="5">
    <source>
        <dbReference type="ARBA" id="ARBA00022618"/>
    </source>
</evidence>
<dbReference type="EC" id="5.2.1.8" evidence="3 11"/>
<dbReference type="EMBL" id="CP002281">
    <property type="protein sequence ID" value="ADO82362.1"/>
    <property type="molecule type" value="Genomic_DNA"/>
</dbReference>
<evidence type="ECO:0000256" key="13">
    <source>
        <dbReference type="RuleBase" id="RU003914"/>
    </source>
</evidence>
<dbReference type="GO" id="GO:0051301">
    <property type="term" value="P:cell division"/>
    <property type="evidence" value="ECO:0007669"/>
    <property type="project" value="UniProtKB-KW"/>
</dbReference>
<dbReference type="PIRSF" id="PIRSF003095">
    <property type="entry name" value="Trigger_factor"/>
    <property type="match status" value="1"/>
</dbReference>
<dbReference type="NCBIfam" id="TIGR00115">
    <property type="entry name" value="tig"/>
    <property type="match status" value="1"/>
</dbReference>
<dbReference type="Gene3D" id="3.30.70.1050">
    <property type="entry name" value="Trigger factor ribosome-binding domain"/>
    <property type="match status" value="1"/>
</dbReference>
<dbReference type="PANTHER" id="PTHR30560:SF3">
    <property type="entry name" value="TRIGGER FACTOR-LIKE PROTEIN TIG, CHLOROPLASTIC"/>
    <property type="match status" value="1"/>
</dbReference>
<dbReference type="HAMAP" id="MF_00303">
    <property type="entry name" value="Trigger_factor_Tig"/>
    <property type="match status" value="1"/>
</dbReference>
<dbReference type="eggNOG" id="COG0544">
    <property type="taxonomic scope" value="Bacteria"/>
</dbReference>
<feature type="domain" description="PPIase FKBP-type" evidence="14">
    <location>
        <begin position="162"/>
        <end position="252"/>
    </location>
</feature>
<keyword evidence="16" id="KW-1185">Reference proteome</keyword>
<dbReference type="OrthoDB" id="9767721at2"/>
<accession>E3H6E9</accession>
<comment type="subcellular location">
    <subcellularLocation>
        <location evidence="11">Cytoplasm</location>
    </subcellularLocation>
    <text evidence="11">About half TF is bound to the ribosome near the polypeptide exit tunnel while the other half is free in the cytoplasm.</text>
</comment>
<keyword evidence="6 11" id="KW-0697">Rotamase</keyword>
<dbReference type="InterPro" id="IPR036611">
    <property type="entry name" value="Trigger_fac_ribosome-bd_sf"/>
</dbReference>